<proteinExistence type="predicted"/>
<gene>
    <name evidence="2" type="ORF">IQ17_03563</name>
</gene>
<sequence>MSCSVGAAAGSRDGVAAARHLARWLGLAATPTFAIMAAATALSGSDAADTLCATGHGSVLVGMVPMYLLMSALHSAAWLRLIAGRWPRGAPAGVNASSFETRARARSSG</sequence>
<keyword evidence="3" id="KW-1185">Reference proteome</keyword>
<dbReference type="EMBL" id="VLKL01000009">
    <property type="protein sequence ID" value="TWI04240.1"/>
    <property type="molecule type" value="Genomic_DNA"/>
</dbReference>
<comment type="caution">
    <text evidence="2">The sequence shown here is derived from an EMBL/GenBank/DDBJ whole genome shotgun (WGS) entry which is preliminary data.</text>
</comment>
<dbReference type="RefSeq" id="WP_145634831.1">
    <property type="nucleotide sequence ID" value="NZ_CP088014.1"/>
</dbReference>
<feature type="transmembrane region" description="Helical" evidence="1">
    <location>
        <begin position="59"/>
        <end position="79"/>
    </location>
</feature>
<keyword evidence="1" id="KW-0812">Transmembrane</keyword>
<dbReference type="Proteomes" id="UP000317176">
    <property type="component" value="Unassembled WGS sequence"/>
</dbReference>
<accession>A0A562L9C0</accession>
<keyword evidence="1" id="KW-0472">Membrane</keyword>
<evidence type="ECO:0000313" key="3">
    <source>
        <dbReference type="Proteomes" id="UP000317176"/>
    </source>
</evidence>
<name>A0A562L9C0_9BRAD</name>
<keyword evidence="1" id="KW-1133">Transmembrane helix</keyword>
<evidence type="ECO:0000256" key="1">
    <source>
        <dbReference type="SAM" id="Phobius"/>
    </source>
</evidence>
<dbReference type="AlphaFoldDB" id="A0A562L9C0"/>
<protein>
    <submittedName>
        <fullName evidence="2">Uncharacterized protein</fullName>
    </submittedName>
</protein>
<evidence type="ECO:0000313" key="2">
    <source>
        <dbReference type="EMBL" id="TWI04240.1"/>
    </source>
</evidence>
<reference evidence="2 3" key="1">
    <citation type="journal article" date="2015" name="Stand. Genomic Sci.">
        <title>Genomic Encyclopedia of Bacterial and Archaeal Type Strains, Phase III: the genomes of soil and plant-associated and newly described type strains.</title>
        <authorList>
            <person name="Whitman W.B."/>
            <person name="Woyke T."/>
            <person name="Klenk H.P."/>
            <person name="Zhou Y."/>
            <person name="Lilburn T.G."/>
            <person name="Beck B.J."/>
            <person name="De Vos P."/>
            <person name="Vandamme P."/>
            <person name="Eisen J.A."/>
            <person name="Garrity G."/>
            <person name="Hugenholtz P."/>
            <person name="Kyrpides N.C."/>
        </authorList>
    </citation>
    <scope>NUCLEOTIDE SEQUENCE [LARGE SCALE GENOMIC DNA]</scope>
    <source>
        <strain evidence="2 3">CGMCC 1.10947</strain>
    </source>
</reference>
<dbReference type="OrthoDB" id="7777996at2"/>
<organism evidence="2 3">
    <name type="scientific">Bradyrhizobium daqingense</name>
    <dbReference type="NCBI Taxonomy" id="993502"/>
    <lineage>
        <taxon>Bacteria</taxon>
        <taxon>Pseudomonadati</taxon>
        <taxon>Pseudomonadota</taxon>
        <taxon>Alphaproteobacteria</taxon>
        <taxon>Hyphomicrobiales</taxon>
        <taxon>Nitrobacteraceae</taxon>
        <taxon>Bradyrhizobium</taxon>
    </lineage>
</organism>
<feature type="transmembrane region" description="Helical" evidence="1">
    <location>
        <begin position="21"/>
        <end position="39"/>
    </location>
</feature>